<dbReference type="AlphaFoldDB" id="A0A8C3V3G4"/>
<evidence type="ECO:0000256" key="1">
    <source>
        <dbReference type="ARBA" id="ARBA00007944"/>
    </source>
</evidence>
<name>A0A8C3V3G4_CATUS</name>
<dbReference type="GO" id="GO:0000145">
    <property type="term" value="C:exocyst"/>
    <property type="evidence" value="ECO:0007669"/>
    <property type="project" value="UniProtKB-UniRule"/>
</dbReference>
<protein>
    <recommendedName>
        <fullName evidence="4">Exocyst complex component</fullName>
    </recommendedName>
</protein>
<dbReference type="PANTHER" id="PTHR12702:SF3">
    <property type="entry name" value="EXOCYST COMPLEX COMPONENT 6B"/>
    <property type="match status" value="1"/>
</dbReference>
<evidence type="ECO:0000259" key="6">
    <source>
        <dbReference type="Pfam" id="PF04091"/>
    </source>
</evidence>
<evidence type="ECO:0000256" key="4">
    <source>
        <dbReference type="PIRNR" id="PIRNR025007"/>
    </source>
</evidence>
<dbReference type="GO" id="GO:0006893">
    <property type="term" value="P:Golgi to plasma membrane transport"/>
    <property type="evidence" value="ECO:0007669"/>
    <property type="project" value="TreeGrafter"/>
</dbReference>
<dbReference type="Pfam" id="PF04091">
    <property type="entry name" value="Sec15_C"/>
    <property type="match status" value="1"/>
</dbReference>
<evidence type="ECO:0000313" key="8">
    <source>
        <dbReference type="Ensembl" id="ENSCUSP00005024563.1"/>
    </source>
</evidence>
<dbReference type="Gene3D" id="1.20.58.670">
    <property type="entry name" value="Dsl1p vesicle tethering complex, Tip20p subunit, domain D"/>
    <property type="match status" value="1"/>
</dbReference>
<keyword evidence="5" id="KW-0175">Coiled coil</keyword>
<feature type="domain" description="Exocyst complex component EXOC6/Sec15 N-terminal" evidence="7">
    <location>
        <begin position="48"/>
        <end position="204"/>
    </location>
</feature>
<dbReference type="InterPro" id="IPR042044">
    <property type="entry name" value="EXOC6PINT-1/Sec15/Tip20_C_dom2"/>
</dbReference>
<feature type="coiled-coil region" evidence="5">
    <location>
        <begin position="46"/>
        <end position="105"/>
    </location>
</feature>
<dbReference type="Proteomes" id="UP000694563">
    <property type="component" value="Chromosome 5"/>
</dbReference>
<reference evidence="8" key="1">
    <citation type="submission" date="2020-10" db="EMBL/GenBank/DDBJ databases">
        <title>Catharus ustulatus (Swainson's thrush) genome, bCatUst1, primary haplotype v2.</title>
        <authorList>
            <person name="Delmore K."/>
            <person name="Vafadar M."/>
            <person name="Formenti G."/>
            <person name="Chow W."/>
            <person name="Pelan S."/>
            <person name="Howe K."/>
            <person name="Rhie A."/>
            <person name="Mountcastle J."/>
            <person name="Haase B."/>
            <person name="Fedrigo O."/>
            <person name="Jarvis E.D."/>
        </authorList>
    </citation>
    <scope>NUCLEOTIDE SEQUENCE [LARGE SCALE GENOMIC DNA]</scope>
</reference>
<dbReference type="InterPro" id="IPR046361">
    <property type="entry name" value="EXOC6/Sec15_C"/>
</dbReference>
<comment type="similarity">
    <text evidence="1 4">Belongs to the SEC15 family.</text>
</comment>
<accession>A0A8C3V3G4</accession>
<evidence type="ECO:0000256" key="2">
    <source>
        <dbReference type="ARBA" id="ARBA00022448"/>
    </source>
</evidence>
<keyword evidence="2 4" id="KW-0813">Transport</keyword>
<evidence type="ECO:0000256" key="3">
    <source>
        <dbReference type="ARBA" id="ARBA00022483"/>
    </source>
</evidence>
<gene>
    <name evidence="8" type="primary">EXOC6B</name>
</gene>
<keyword evidence="3 4" id="KW-0268">Exocytosis</keyword>
<sequence length="777" mass="90049">PMAELESLETAAEHERILREIESTDTACIGPTLRSVYDGEEHGRFMEKLEARIRNHDREIEKLCNFHYQGFVDSITELLKVRAEAQKLKNQVTDTNRKLQQNEGKELLVALEELRQCRLQQRNISATVDKLTLCLPVLEMYSKLREQMKSKRHYPALKTLEHLEQTFLPQVSHYRFCQAMVRSMADLKDFLESIRKHSERIGETPSASKQPEQKKYFPSVVKRRRNIVLGFFYCIVCRLRKSRLSLPQVPGAQELVDFSPVYRCLHIYSVLGARETFESYYRKQRRKQARLVLQPPSNMHETLEGYRRYFHQIVGFFVVEDHILHTTQGLVSRAYLDELWEMALSKTIAALRTHSSYCSDPSLVLDLKNLIVLFADTLQGYGFPVNQLFEMLLEIQDQYSETLLKKWAGVFRNILDSDNYSPIPVSNEEVYKKIVGQFPFQDAELEKQPFPKKFPFSEFVPRVFGQIQEFIHACLKFSEDLHLSSTEVDDMIRKSTNLLLTRTLSNCLQNVIKRKNVGLTELVQIIINTTHLEKSCRFLEEFITNITNVLPDTVHTTKLYGTTTFKDARHAAEEEIYTNLNQKIDQFLQLADYDWLAPEPGSRASDYLVDLIGFLRSTFAVFTHLPGKVAQTACMSACKHLSTSLLQLLLEAEVRQLTLGALQQFNLDVEECEQFARSGPVPGFQGDTLQLAFIDLRQLLDLFIQWDWSTYLADYGQPTCKYLRVNPTTALVLLEKMRDTSRKNNVFAQFRKNERDKQKLIDTVAKQLRGLINSHHS</sequence>
<proteinExistence type="inferred from homology"/>
<reference evidence="8" key="2">
    <citation type="submission" date="2025-08" db="UniProtKB">
        <authorList>
            <consortium name="Ensembl"/>
        </authorList>
    </citation>
    <scope>IDENTIFICATION</scope>
</reference>
<dbReference type="Gene3D" id="1.10.357.30">
    <property type="entry name" value="Exocyst complex subunit Sec15 C-terminal domain, N-terminal subdomain"/>
    <property type="match status" value="1"/>
</dbReference>
<dbReference type="PIRSF" id="PIRSF025007">
    <property type="entry name" value="Sec15"/>
    <property type="match status" value="1"/>
</dbReference>
<dbReference type="InterPro" id="IPR048359">
    <property type="entry name" value="EXOC6_Sec15_N"/>
</dbReference>
<feature type="domain" description="Exocyst complex subunit EXOC6/Sec15 C-terminal" evidence="6">
    <location>
        <begin position="387"/>
        <end position="736"/>
    </location>
</feature>
<evidence type="ECO:0000259" key="7">
    <source>
        <dbReference type="Pfam" id="PF20651"/>
    </source>
</evidence>
<reference evidence="8" key="3">
    <citation type="submission" date="2025-09" db="UniProtKB">
        <authorList>
            <consortium name="Ensembl"/>
        </authorList>
    </citation>
    <scope>IDENTIFICATION</scope>
</reference>
<dbReference type="Pfam" id="PF20651">
    <property type="entry name" value="EXOC6_Sec15_N"/>
    <property type="match status" value="1"/>
</dbReference>
<evidence type="ECO:0000313" key="9">
    <source>
        <dbReference type="Proteomes" id="UP000694563"/>
    </source>
</evidence>
<keyword evidence="9" id="KW-1185">Reference proteome</keyword>
<dbReference type="PANTHER" id="PTHR12702">
    <property type="entry name" value="SEC15"/>
    <property type="match status" value="1"/>
</dbReference>
<dbReference type="GO" id="GO:0006886">
    <property type="term" value="P:intracellular protein transport"/>
    <property type="evidence" value="ECO:0007669"/>
    <property type="project" value="InterPro"/>
</dbReference>
<organism evidence="8 9">
    <name type="scientific">Catharus ustulatus</name>
    <name type="common">Russet-backed thrush</name>
    <name type="synonym">Hylocichla ustulatus</name>
    <dbReference type="NCBI Taxonomy" id="91951"/>
    <lineage>
        <taxon>Eukaryota</taxon>
        <taxon>Metazoa</taxon>
        <taxon>Chordata</taxon>
        <taxon>Craniata</taxon>
        <taxon>Vertebrata</taxon>
        <taxon>Euteleostomi</taxon>
        <taxon>Archelosauria</taxon>
        <taxon>Archosauria</taxon>
        <taxon>Dinosauria</taxon>
        <taxon>Saurischia</taxon>
        <taxon>Theropoda</taxon>
        <taxon>Coelurosauria</taxon>
        <taxon>Aves</taxon>
        <taxon>Neognathae</taxon>
        <taxon>Neoaves</taxon>
        <taxon>Telluraves</taxon>
        <taxon>Australaves</taxon>
        <taxon>Passeriformes</taxon>
        <taxon>Turdidae</taxon>
        <taxon>Catharus</taxon>
    </lineage>
</organism>
<dbReference type="GO" id="GO:0005886">
    <property type="term" value="C:plasma membrane"/>
    <property type="evidence" value="ECO:0007669"/>
    <property type="project" value="UniProtKB-ARBA"/>
</dbReference>
<comment type="function">
    <text evidence="4">Component of the exocyst complex involved in the docking of exocytic vesicles with fusion sites on the plasma membrane.</text>
</comment>
<evidence type="ECO:0000256" key="5">
    <source>
        <dbReference type="SAM" id="Coils"/>
    </source>
</evidence>
<dbReference type="FunFam" id="1.20.58.670:FF:000001">
    <property type="entry name" value="Exocyst complex component"/>
    <property type="match status" value="1"/>
</dbReference>
<dbReference type="GO" id="GO:0090522">
    <property type="term" value="P:vesicle tethering involved in exocytosis"/>
    <property type="evidence" value="ECO:0007669"/>
    <property type="project" value="UniProtKB-UniRule"/>
</dbReference>
<dbReference type="Ensembl" id="ENSCUST00005025432.1">
    <property type="protein sequence ID" value="ENSCUSP00005024563.1"/>
    <property type="gene ID" value="ENSCUSG00005015261.1"/>
</dbReference>
<dbReference type="FunFam" id="1.10.357.30:FF:000001">
    <property type="entry name" value="Exocyst complex component"/>
    <property type="match status" value="1"/>
</dbReference>
<dbReference type="InterPro" id="IPR042045">
    <property type="entry name" value="EXOC6/Sec15_C_dom1"/>
</dbReference>
<dbReference type="InterPro" id="IPR007225">
    <property type="entry name" value="EXOC6/Sec15"/>
</dbReference>